<evidence type="ECO:0000256" key="2">
    <source>
        <dbReference type="SAM" id="MobiDB-lite"/>
    </source>
</evidence>
<keyword evidence="4" id="KW-1185">Reference proteome</keyword>
<feature type="region of interest" description="Disordered" evidence="2">
    <location>
        <begin position="325"/>
        <end position="358"/>
    </location>
</feature>
<keyword evidence="1" id="KW-0175">Coiled coil</keyword>
<feature type="coiled-coil region" evidence="1">
    <location>
        <begin position="83"/>
        <end position="110"/>
    </location>
</feature>
<name>A0A0G4GXT6_VITBC</name>
<evidence type="ECO:0000313" key="3">
    <source>
        <dbReference type="EMBL" id="CEM35669.1"/>
    </source>
</evidence>
<accession>A0A0G4GXT6</accession>
<feature type="compositionally biased region" description="Pro residues" evidence="2">
    <location>
        <begin position="341"/>
        <end position="358"/>
    </location>
</feature>
<feature type="region of interest" description="Disordered" evidence="2">
    <location>
        <begin position="158"/>
        <end position="181"/>
    </location>
</feature>
<organism evidence="3 4">
    <name type="scientific">Vitrella brassicaformis (strain CCMP3155)</name>
    <dbReference type="NCBI Taxonomy" id="1169540"/>
    <lineage>
        <taxon>Eukaryota</taxon>
        <taxon>Sar</taxon>
        <taxon>Alveolata</taxon>
        <taxon>Colpodellida</taxon>
        <taxon>Vitrellaceae</taxon>
        <taxon>Vitrella</taxon>
    </lineage>
</organism>
<dbReference type="AlphaFoldDB" id="A0A0G4GXT6"/>
<gene>
    <name evidence="3" type="ORF">Vbra_906</name>
</gene>
<sequence length="680" mass="75556">MMAYPMLVHAKFWQWGPYRRAEKRRVVNDIIGQSHLGQSDLQELLDDIIDIIEDRDRAQYELLEERGLSRVRRRAEMNQRLAKEAAHTQVAELQRQVDELRAESRASRLAVPVSHWGGGEDGFYTSSLTRWDLAYWEKKGAWWVVTWEMPEKRRVVSNRQGRKGNRGIASEGKREKKKRRGMSAITPAEWAAGGPQLLARIAEIARQNIAEERRLAAELATYDSVSLLQLYREREHFHAEYVKWKEQYHLDSQRIDQLAKTLDIAKSNQVGYVSDSGGVDGPKGTPAHLLICLLVGPQKQTKEVKNENAALRAKLADLEEQLLARSTASGSPASPSCSPAASPPPPSPCPSPSACPPQLAPIEAHKGVQASPVTSDAAVDHEPASLGAMATQTELVSKDQGVATVEVHIRERGVDTRGLLTKATKHARPLNNSGVQVERLVHLCLTCQRRDMNDCHLKAQLKNVRVKSLASALIMVETHIAEFDELFAPSDDLLRTVSELRASIDEAKDDILEYCSLNNDPCPTLKEALHNVKSDGFVVLEARHSDGFVKSALDYFNAFSSACHKARQQLPILITKIKEVEGPATEKAKEFNNSKNITTFDTDNQVCAVWANIFSIKKLLTLAADTLQKAAAGTQELTLEAHAALLRDQDSKEEIKVAIPEGDTQTTTQGSDERRKANAR</sequence>
<evidence type="ECO:0000256" key="1">
    <source>
        <dbReference type="SAM" id="Coils"/>
    </source>
</evidence>
<protein>
    <submittedName>
        <fullName evidence="3">Uncharacterized protein</fullName>
    </submittedName>
</protein>
<evidence type="ECO:0000313" key="4">
    <source>
        <dbReference type="Proteomes" id="UP000041254"/>
    </source>
</evidence>
<proteinExistence type="predicted"/>
<feature type="compositionally biased region" description="Basic and acidic residues" evidence="2">
    <location>
        <begin position="671"/>
        <end position="680"/>
    </location>
</feature>
<dbReference type="EMBL" id="CDMY01000859">
    <property type="protein sequence ID" value="CEM35669.1"/>
    <property type="molecule type" value="Genomic_DNA"/>
</dbReference>
<reference evidence="3 4" key="1">
    <citation type="submission" date="2014-11" db="EMBL/GenBank/DDBJ databases">
        <authorList>
            <person name="Zhu J."/>
            <person name="Qi W."/>
            <person name="Song R."/>
        </authorList>
    </citation>
    <scope>NUCLEOTIDE SEQUENCE [LARGE SCALE GENOMIC DNA]</scope>
</reference>
<dbReference type="VEuPathDB" id="CryptoDB:Vbra_906"/>
<feature type="compositionally biased region" description="Low complexity" evidence="2">
    <location>
        <begin position="331"/>
        <end position="340"/>
    </location>
</feature>
<feature type="region of interest" description="Disordered" evidence="2">
    <location>
        <begin position="655"/>
        <end position="680"/>
    </location>
</feature>
<dbReference type="Proteomes" id="UP000041254">
    <property type="component" value="Unassembled WGS sequence"/>
</dbReference>
<dbReference type="InParanoid" id="A0A0G4GXT6"/>